<reference evidence="2" key="1">
    <citation type="journal article" date="2023" name="PhytoFront">
        <title>Draft Genome Resources of Seven Strains of Tilletia horrida, Causal Agent of Kernel Smut of Rice.</title>
        <authorList>
            <person name="Khanal S."/>
            <person name="Antony Babu S."/>
            <person name="Zhou X.G."/>
        </authorList>
    </citation>
    <scope>NUCLEOTIDE SEQUENCE</scope>
    <source>
        <strain evidence="2">TX6</strain>
    </source>
</reference>
<dbReference type="Proteomes" id="UP001176517">
    <property type="component" value="Unassembled WGS sequence"/>
</dbReference>
<sequence length="74" mass="7745">MFSTSKLISSAVVLVVLSCAYPTTAAPLGNSLLNFGKGSVVIPDIDSGIFHYEKPGAVDNTFVYGPKGVIEKLV</sequence>
<evidence type="ECO:0000256" key="1">
    <source>
        <dbReference type="SAM" id="SignalP"/>
    </source>
</evidence>
<gene>
    <name evidence="2" type="ORF">OC846_004819</name>
</gene>
<name>A0AAN6GMK8_9BASI</name>
<keyword evidence="3" id="KW-1185">Reference proteome</keyword>
<protein>
    <submittedName>
        <fullName evidence="2">Uncharacterized protein</fullName>
    </submittedName>
</protein>
<evidence type="ECO:0000313" key="2">
    <source>
        <dbReference type="EMBL" id="KAK0547513.1"/>
    </source>
</evidence>
<evidence type="ECO:0000313" key="3">
    <source>
        <dbReference type="Proteomes" id="UP001176517"/>
    </source>
</evidence>
<keyword evidence="1" id="KW-0732">Signal</keyword>
<comment type="caution">
    <text evidence="2">The sequence shown here is derived from an EMBL/GenBank/DDBJ whole genome shotgun (WGS) entry which is preliminary data.</text>
</comment>
<dbReference type="PROSITE" id="PS51257">
    <property type="entry name" value="PROKAR_LIPOPROTEIN"/>
    <property type="match status" value="1"/>
</dbReference>
<accession>A0AAN6GMK8</accession>
<feature type="chain" id="PRO_5042861255" evidence="1">
    <location>
        <begin position="26"/>
        <end position="74"/>
    </location>
</feature>
<dbReference type="EMBL" id="JAPDMZ010000159">
    <property type="protein sequence ID" value="KAK0547513.1"/>
    <property type="molecule type" value="Genomic_DNA"/>
</dbReference>
<dbReference type="AlphaFoldDB" id="A0AAN6GMK8"/>
<organism evidence="2 3">
    <name type="scientific">Tilletia horrida</name>
    <dbReference type="NCBI Taxonomy" id="155126"/>
    <lineage>
        <taxon>Eukaryota</taxon>
        <taxon>Fungi</taxon>
        <taxon>Dikarya</taxon>
        <taxon>Basidiomycota</taxon>
        <taxon>Ustilaginomycotina</taxon>
        <taxon>Exobasidiomycetes</taxon>
        <taxon>Tilletiales</taxon>
        <taxon>Tilletiaceae</taxon>
        <taxon>Tilletia</taxon>
    </lineage>
</organism>
<proteinExistence type="predicted"/>
<feature type="signal peptide" evidence="1">
    <location>
        <begin position="1"/>
        <end position="25"/>
    </location>
</feature>